<dbReference type="EMBL" id="OU466863">
    <property type="protein sequence ID" value="CAH2079754.1"/>
    <property type="molecule type" value="Genomic_DNA"/>
</dbReference>
<dbReference type="SMART" id="SM00389">
    <property type="entry name" value="HOX"/>
    <property type="match status" value="1"/>
</dbReference>
<keyword evidence="2 3" id="KW-0539">Nucleus</keyword>
<feature type="domain" description="Homeobox" evidence="5">
    <location>
        <begin position="21"/>
        <end position="80"/>
    </location>
</feature>
<sequence>MDCDDGGSSGNEQNTSVDAKKREKRICQPYTPQQIQRLKAYFKACPHPGESQRHKLCKYLNLELAQMKFWFKNKRTQSKA</sequence>
<dbReference type="InterPro" id="IPR001356">
    <property type="entry name" value="HD"/>
</dbReference>
<evidence type="ECO:0000313" key="7">
    <source>
        <dbReference type="Proteomes" id="UP000836841"/>
    </source>
</evidence>
<gene>
    <name evidence="6" type="ORF">TAV2_LOCUS23430</name>
</gene>
<dbReference type="GO" id="GO:0005634">
    <property type="term" value="C:nucleus"/>
    <property type="evidence" value="ECO:0007669"/>
    <property type="project" value="UniProtKB-SubCell"/>
</dbReference>
<dbReference type="PANTHER" id="PTHR45654">
    <property type="entry name" value="HOMEOBOX-LEUCINE ZIPPER PROTEIN MERISTEM L1"/>
    <property type="match status" value="1"/>
</dbReference>
<keyword evidence="2 3" id="KW-0238">DNA-binding</keyword>
<keyword evidence="2 3" id="KW-0371">Homeobox</keyword>
<evidence type="ECO:0000256" key="4">
    <source>
        <dbReference type="SAM" id="MobiDB-lite"/>
    </source>
</evidence>
<feature type="region of interest" description="Disordered" evidence="4">
    <location>
        <begin position="1"/>
        <end position="26"/>
    </location>
</feature>
<dbReference type="GO" id="GO:0003677">
    <property type="term" value="F:DNA binding"/>
    <property type="evidence" value="ECO:0007669"/>
    <property type="project" value="UniProtKB-UniRule"/>
</dbReference>
<protein>
    <recommendedName>
        <fullName evidence="5">Homeobox domain-containing protein</fullName>
    </recommendedName>
</protein>
<dbReference type="Pfam" id="PF00046">
    <property type="entry name" value="Homeodomain"/>
    <property type="match status" value="1"/>
</dbReference>
<keyword evidence="7" id="KW-1185">Reference proteome</keyword>
<dbReference type="Proteomes" id="UP000836841">
    <property type="component" value="Chromosome 7"/>
</dbReference>
<dbReference type="PROSITE" id="PS50071">
    <property type="entry name" value="HOMEOBOX_2"/>
    <property type="match status" value="1"/>
</dbReference>
<evidence type="ECO:0000256" key="2">
    <source>
        <dbReference type="PROSITE-ProRule" id="PRU00108"/>
    </source>
</evidence>
<name>A0AAU9T626_THLAR</name>
<dbReference type="InterPro" id="IPR042160">
    <property type="entry name" value="HD-Zip_IV"/>
</dbReference>
<comment type="subcellular location">
    <subcellularLocation>
        <location evidence="1 2 3">Nucleus</location>
    </subcellularLocation>
</comment>
<organism evidence="6 7">
    <name type="scientific">Thlaspi arvense</name>
    <name type="common">Field penny-cress</name>
    <dbReference type="NCBI Taxonomy" id="13288"/>
    <lineage>
        <taxon>Eukaryota</taxon>
        <taxon>Viridiplantae</taxon>
        <taxon>Streptophyta</taxon>
        <taxon>Embryophyta</taxon>
        <taxon>Tracheophyta</taxon>
        <taxon>Spermatophyta</taxon>
        <taxon>Magnoliopsida</taxon>
        <taxon>eudicotyledons</taxon>
        <taxon>Gunneridae</taxon>
        <taxon>Pentapetalae</taxon>
        <taxon>rosids</taxon>
        <taxon>malvids</taxon>
        <taxon>Brassicales</taxon>
        <taxon>Brassicaceae</taxon>
        <taxon>Thlaspideae</taxon>
        <taxon>Thlaspi</taxon>
    </lineage>
</organism>
<dbReference type="PANTHER" id="PTHR45654:SF63">
    <property type="entry name" value="HOMEOBOX-LEUCINE ZIPPER PROTEIN HDG8"/>
    <property type="match status" value="1"/>
</dbReference>
<dbReference type="Gene3D" id="1.10.10.60">
    <property type="entry name" value="Homeodomain-like"/>
    <property type="match status" value="1"/>
</dbReference>
<reference evidence="6 7" key="1">
    <citation type="submission" date="2022-03" db="EMBL/GenBank/DDBJ databases">
        <authorList>
            <person name="Nunn A."/>
            <person name="Chopra R."/>
            <person name="Nunn A."/>
            <person name="Contreras Garrido A."/>
        </authorList>
    </citation>
    <scope>NUCLEOTIDE SEQUENCE [LARGE SCALE GENOMIC DNA]</scope>
</reference>
<evidence type="ECO:0000313" key="6">
    <source>
        <dbReference type="EMBL" id="CAH2079754.1"/>
    </source>
</evidence>
<dbReference type="CDD" id="cd00086">
    <property type="entry name" value="homeodomain"/>
    <property type="match status" value="1"/>
</dbReference>
<evidence type="ECO:0000256" key="1">
    <source>
        <dbReference type="ARBA" id="ARBA00004123"/>
    </source>
</evidence>
<accession>A0AAU9T626</accession>
<evidence type="ECO:0000259" key="5">
    <source>
        <dbReference type="PROSITE" id="PS50071"/>
    </source>
</evidence>
<dbReference type="InterPro" id="IPR009057">
    <property type="entry name" value="Homeodomain-like_sf"/>
</dbReference>
<dbReference type="AlphaFoldDB" id="A0AAU9T626"/>
<evidence type="ECO:0000256" key="3">
    <source>
        <dbReference type="RuleBase" id="RU000682"/>
    </source>
</evidence>
<proteinExistence type="predicted"/>
<dbReference type="SUPFAM" id="SSF46689">
    <property type="entry name" value="Homeodomain-like"/>
    <property type="match status" value="1"/>
</dbReference>